<feature type="transmembrane region" description="Helical" evidence="5">
    <location>
        <begin position="209"/>
        <end position="235"/>
    </location>
</feature>
<dbReference type="EMBL" id="OC318944">
    <property type="protein sequence ID" value="CAD7403759.1"/>
    <property type="molecule type" value="Genomic_DNA"/>
</dbReference>
<dbReference type="SUPFAM" id="SSF90123">
    <property type="entry name" value="ABC transporter transmembrane region"/>
    <property type="match status" value="1"/>
</dbReference>
<dbReference type="GO" id="GO:0015421">
    <property type="term" value="F:ABC-type oligopeptide transporter activity"/>
    <property type="evidence" value="ECO:0007669"/>
    <property type="project" value="TreeGrafter"/>
</dbReference>
<gene>
    <name evidence="7" type="ORF">TCEB3V08_LOCUS7149</name>
</gene>
<evidence type="ECO:0000256" key="4">
    <source>
        <dbReference type="ARBA" id="ARBA00023136"/>
    </source>
</evidence>
<evidence type="ECO:0000259" key="6">
    <source>
        <dbReference type="PROSITE" id="PS50929"/>
    </source>
</evidence>
<dbReference type="PANTHER" id="PTHR43394">
    <property type="entry name" value="ATP-DEPENDENT PERMEASE MDL1, MITOCHONDRIAL"/>
    <property type="match status" value="1"/>
</dbReference>
<dbReference type="Gene3D" id="1.20.1560.10">
    <property type="entry name" value="ABC transporter type 1, transmembrane domain"/>
    <property type="match status" value="2"/>
</dbReference>
<keyword evidence="2 5" id="KW-0812">Transmembrane</keyword>
<evidence type="ECO:0000256" key="3">
    <source>
        <dbReference type="ARBA" id="ARBA00022989"/>
    </source>
</evidence>
<dbReference type="InterPro" id="IPR039421">
    <property type="entry name" value="Type_1_exporter"/>
</dbReference>
<feature type="transmembrane region" description="Helical" evidence="5">
    <location>
        <begin position="247"/>
        <end position="264"/>
    </location>
</feature>
<feature type="domain" description="ABC transmembrane type-1" evidence="6">
    <location>
        <begin position="156"/>
        <end position="265"/>
    </location>
</feature>
<feature type="transmembrane region" description="Helical" evidence="5">
    <location>
        <begin position="66"/>
        <end position="90"/>
    </location>
</feature>
<dbReference type="Pfam" id="PF00664">
    <property type="entry name" value="ABC_membrane"/>
    <property type="match status" value="2"/>
</dbReference>
<dbReference type="GO" id="GO:0005524">
    <property type="term" value="F:ATP binding"/>
    <property type="evidence" value="ECO:0007669"/>
    <property type="project" value="InterPro"/>
</dbReference>
<evidence type="ECO:0000256" key="1">
    <source>
        <dbReference type="ARBA" id="ARBA00004141"/>
    </source>
</evidence>
<dbReference type="InterPro" id="IPR036640">
    <property type="entry name" value="ABC1_TM_sf"/>
</dbReference>
<dbReference type="GO" id="GO:0005743">
    <property type="term" value="C:mitochondrial inner membrane"/>
    <property type="evidence" value="ECO:0007669"/>
    <property type="project" value="TreeGrafter"/>
</dbReference>
<organism evidence="7">
    <name type="scientific">Timema cristinae</name>
    <name type="common">Walking stick</name>
    <dbReference type="NCBI Taxonomy" id="61476"/>
    <lineage>
        <taxon>Eukaryota</taxon>
        <taxon>Metazoa</taxon>
        <taxon>Ecdysozoa</taxon>
        <taxon>Arthropoda</taxon>
        <taxon>Hexapoda</taxon>
        <taxon>Insecta</taxon>
        <taxon>Pterygota</taxon>
        <taxon>Neoptera</taxon>
        <taxon>Polyneoptera</taxon>
        <taxon>Phasmatodea</taxon>
        <taxon>Timematodea</taxon>
        <taxon>Timematoidea</taxon>
        <taxon>Timematidae</taxon>
        <taxon>Timema</taxon>
    </lineage>
</organism>
<dbReference type="AlphaFoldDB" id="A0A7R9CYA4"/>
<evidence type="ECO:0000256" key="2">
    <source>
        <dbReference type="ARBA" id="ARBA00022692"/>
    </source>
</evidence>
<protein>
    <recommendedName>
        <fullName evidence="6">ABC transmembrane type-1 domain-containing protein</fullName>
    </recommendedName>
</protein>
<dbReference type="GO" id="GO:0090374">
    <property type="term" value="P:oligopeptide export from mitochondrion"/>
    <property type="evidence" value="ECO:0007669"/>
    <property type="project" value="TreeGrafter"/>
</dbReference>
<keyword evidence="3 5" id="KW-1133">Transmembrane helix</keyword>
<comment type="subcellular location">
    <subcellularLocation>
        <location evidence="1">Membrane</location>
        <topology evidence="1">Multi-pass membrane protein</topology>
    </subcellularLocation>
</comment>
<proteinExistence type="predicted"/>
<feature type="transmembrane region" description="Helical" evidence="5">
    <location>
        <begin position="122"/>
        <end position="144"/>
    </location>
</feature>
<accession>A0A7R9CYA4</accession>
<evidence type="ECO:0000313" key="7">
    <source>
        <dbReference type="EMBL" id="CAD7403759.1"/>
    </source>
</evidence>
<sequence>MNGGAQTPPVCQRHHSSVTKLAVPQSPTHFWATSVLLTTEVVKWGHTSLQGHTRAPFRFASSSEKFLLTLALAAAISGGAVTVGNMLLFANMTDSMINFGSQVTNNSSVIGSDEFLDTLQRFAIGNSIIGGLVLILGYTSNFLFNYTAQKQLTSNLSKMELEVYGKASSIAEEVLSSIRTVVAFSGQDKEVNGYRSNLMLAKKINIKKGFYIALTSGVNWFFIYSSLGLSFWYGIGLVLDGMDKPEINQVYTAGTMIMVICSFIK</sequence>
<dbReference type="PROSITE" id="PS50929">
    <property type="entry name" value="ABC_TM1F"/>
    <property type="match status" value="1"/>
</dbReference>
<dbReference type="PANTHER" id="PTHR43394:SF27">
    <property type="entry name" value="ATP-DEPENDENT TRANSLOCASE ABCB1-LIKE"/>
    <property type="match status" value="1"/>
</dbReference>
<reference evidence="7" key="1">
    <citation type="submission" date="2020-11" db="EMBL/GenBank/DDBJ databases">
        <authorList>
            <person name="Tran Van P."/>
        </authorList>
    </citation>
    <scope>NUCLEOTIDE SEQUENCE</scope>
</reference>
<dbReference type="InterPro" id="IPR011527">
    <property type="entry name" value="ABC1_TM_dom"/>
</dbReference>
<evidence type="ECO:0000256" key="5">
    <source>
        <dbReference type="SAM" id="Phobius"/>
    </source>
</evidence>
<name>A0A7R9CYA4_TIMCR</name>
<keyword evidence="4 5" id="KW-0472">Membrane</keyword>